<evidence type="ECO:0000313" key="4">
    <source>
        <dbReference type="WBParaSite" id="MCU_006155-RA"/>
    </source>
</evidence>
<feature type="compositionally biased region" description="Polar residues" evidence="1">
    <location>
        <begin position="1"/>
        <end position="10"/>
    </location>
</feature>
<feature type="compositionally biased region" description="Basic and acidic residues" evidence="1">
    <location>
        <begin position="71"/>
        <end position="80"/>
    </location>
</feature>
<feature type="region of interest" description="Disordered" evidence="1">
    <location>
        <begin position="1178"/>
        <end position="1207"/>
    </location>
</feature>
<feature type="compositionally biased region" description="Polar residues" evidence="1">
    <location>
        <begin position="30"/>
        <end position="39"/>
    </location>
</feature>
<proteinExistence type="predicted"/>
<feature type="compositionally biased region" description="Low complexity" evidence="1">
    <location>
        <begin position="18"/>
        <end position="29"/>
    </location>
</feature>
<reference evidence="4" key="1">
    <citation type="submission" date="2019-11" db="UniProtKB">
        <authorList>
            <consortium name="WormBaseParasite"/>
        </authorList>
    </citation>
    <scope>IDENTIFICATION</scope>
</reference>
<dbReference type="WBParaSite" id="MCU_006155-RA">
    <property type="protein sequence ID" value="MCU_006155-RA"/>
    <property type="gene ID" value="MCU_006155"/>
</dbReference>
<evidence type="ECO:0000256" key="1">
    <source>
        <dbReference type="SAM" id="MobiDB-lite"/>
    </source>
</evidence>
<feature type="transmembrane region" description="Helical" evidence="2">
    <location>
        <begin position="198"/>
        <end position="219"/>
    </location>
</feature>
<feature type="transmembrane region" description="Helical" evidence="2">
    <location>
        <begin position="225"/>
        <end position="247"/>
    </location>
</feature>
<keyword evidence="2" id="KW-0472">Membrane</keyword>
<dbReference type="GO" id="GO:0019887">
    <property type="term" value="F:protein kinase regulator activity"/>
    <property type="evidence" value="ECO:0007669"/>
    <property type="project" value="TreeGrafter"/>
</dbReference>
<dbReference type="Pfam" id="PF23307">
    <property type="entry name" value="SAM_KIDINS220"/>
    <property type="match status" value="1"/>
</dbReference>
<dbReference type="GO" id="GO:0030165">
    <property type="term" value="F:PDZ domain binding"/>
    <property type="evidence" value="ECO:0007669"/>
    <property type="project" value="TreeGrafter"/>
</dbReference>
<keyword evidence="2" id="KW-0812">Transmembrane</keyword>
<name>A0A5K3F7N7_MESCO</name>
<dbReference type="AlphaFoldDB" id="A0A5K3F7N7"/>
<feature type="region of interest" description="Disordered" evidence="1">
    <location>
        <begin position="1"/>
        <end position="89"/>
    </location>
</feature>
<feature type="compositionally biased region" description="Basic residues" evidence="1">
    <location>
        <begin position="60"/>
        <end position="70"/>
    </location>
</feature>
<feature type="compositionally biased region" description="Low complexity" evidence="1">
    <location>
        <begin position="1178"/>
        <end position="1187"/>
    </location>
</feature>
<dbReference type="InterPro" id="IPR052771">
    <property type="entry name" value="Neurotrophin_sig_adaptor"/>
</dbReference>
<dbReference type="PANTHER" id="PTHR24116:SF0">
    <property type="entry name" value="KINASE D-INTERACTING SUBSTRATE OF 220 KDA"/>
    <property type="match status" value="1"/>
</dbReference>
<keyword evidence="2" id="KW-1133">Transmembrane helix</keyword>
<protein>
    <submittedName>
        <fullName evidence="4">PNPLA domain-containing protein</fullName>
    </submittedName>
</protein>
<feature type="domain" description="Kinase D-interacting substrate of 220 kDa-like SAM" evidence="3">
    <location>
        <begin position="1001"/>
        <end position="1054"/>
    </location>
</feature>
<dbReference type="InterPro" id="IPR057092">
    <property type="entry name" value="SAM_KIDINS220"/>
</dbReference>
<evidence type="ECO:0000259" key="3">
    <source>
        <dbReference type="Pfam" id="PF23307"/>
    </source>
</evidence>
<organism evidence="4">
    <name type="scientific">Mesocestoides corti</name>
    <name type="common">Flatworm</name>
    <dbReference type="NCBI Taxonomy" id="53468"/>
    <lineage>
        <taxon>Eukaryota</taxon>
        <taxon>Metazoa</taxon>
        <taxon>Spiralia</taxon>
        <taxon>Lophotrochozoa</taxon>
        <taxon>Platyhelminthes</taxon>
        <taxon>Cestoda</taxon>
        <taxon>Eucestoda</taxon>
        <taxon>Cyclophyllidea</taxon>
        <taxon>Mesocestoididae</taxon>
        <taxon>Mesocestoides</taxon>
    </lineage>
</organism>
<sequence length="1207" mass="134629">MQSRFNSTSTEAEEEVWSSSSIDELSSLSQPTSQVNSQRFHPIQPKQSPPLRAPPLQQQHQHHHHIHHHARESQQHHKSNESTTHQPPMVENQIFSSKTLGIEVYETEGLFANLRSRQASTERSTQLPYLSPFQHRCIHAVADMVTSPHTILPTLVSVFLRPDGTKKGIFSKNLSIYLKAAYRRKEKKTIDLQYKSKIPAALLPTAIALVFSYICGLIFGWQLGFTIGLTSVTIYLMFICLVFYGGLVRRWKSAQQIGETLMRYARSWSLIMDILFCRPPVKSSIPTNIRLLPVNLRLGSSETPWEAAVQLSEKMWEATTSKYSKTATYLQFAAEDAIRSTKPRFRRVCCLPSWAFLPLWILSLLTWTTVHRVYAGPRNNSNKLETGLKVALIVSGVVWLLGLLAILSTIFKPITRLIKVQSRFRQLKRDNVRLMNSSQISSEAQKTHEMFVDSKDSVGSTDSFNGICKQSQPSRETNSQQLLLSDGSPCLEEGLYNALEAQLRQESLDTCHTLHLLDIRCDRQTRVFISVDATAWHQIGRVAEFCQTISRFLISPVEGGPRVLWRLADSLQTVSVNNEATQKSSPEACPQTPNIFLIIVCSQDIDCPSDQLLRSESCDKFWQQMHDACCLTLYIDEPTVGPQQHQDGSHFDSLMGSRCSVRSIHHSDPSSLSELWSKTISIPEFFINDHPLADINANKLQYLLTSMAFLGRMLRTEEFQSTQAPLLEVAATWLCLLLHWPFHTTWLSLFLEEHYSPTGNKCVLGSDDEASTASTSRPVLPTDTLSMLYSRVLERLGPALSACRIRTQSSTVQSTLPTRHSRLPSVAHSKQASAALRLCELSAHDFSPARLASFLLNRCHGSRSSAHSVSTVDVTVSDLSAVMACSPFLNPKIRGLIQDYLNVCGFSLASSDSKDRHVNHSLQALDPKAAEFPPLFARTGKPSCPVPLKNGLLRKPLSMMTVDDVCHLVTKLAELKANQRRVPSTALFCSDSPQPLFESPSLAVYLSRLRALNISGAVLAVCPINEALRRDIGMALEDWRLFSKLITYLKGLESAPPSPLFQHCQCFRSMLDFADVRMHLNHAHTQTRESVLSSKAIAGVSTSESILAVASQRWKQAKCLSPGNGSNSDGSAMSTINDDKWSEHQRTVEREDCRLSGGSCSVYSADIICSSKSDCSFTSSSSPSFSSAHNEGAQKETATQWKHDVDV</sequence>
<dbReference type="PANTHER" id="PTHR24116">
    <property type="entry name" value="KINASE D-INTERACTING SUBSTRATE OF 220 KDA"/>
    <property type="match status" value="1"/>
</dbReference>
<evidence type="ECO:0000256" key="2">
    <source>
        <dbReference type="SAM" id="Phobius"/>
    </source>
</evidence>
<feature type="transmembrane region" description="Helical" evidence="2">
    <location>
        <begin position="390"/>
        <end position="411"/>
    </location>
</feature>
<accession>A0A5K3F7N7</accession>